<accession>G3HCR9</accession>
<evidence type="ECO:0000313" key="3">
    <source>
        <dbReference type="Proteomes" id="UP000001075"/>
    </source>
</evidence>
<gene>
    <name evidence="2" type="ORF">I79_008284</name>
</gene>
<sequence>MRSGVPLWPQLLPQGAAPLTCSHKEDACTEDNIVLSTVDPPSPDAEPSKQEQNGAEDGEYTGGSHNA</sequence>
<reference evidence="3" key="1">
    <citation type="journal article" date="2011" name="Nat. Biotechnol.">
        <title>The genomic sequence of the Chinese hamster ovary (CHO)-K1 cell line.</title>
        <authorList>
            <person name="Xu X."/>
            <person name="Nagarajan H."/>
            <person name="Lewis N.E."/>
            <person name="Pan S."/>
            <person name="Cai Z."/>
            <person name="Liu X."/>
            <person name="Chen W."/>
            <person name="Xie M."/>
            <person name="Wang W."/>
            <person name="Hammond S."/>
            <person name="Andersen M.R."/>
            <person name="Neff N."/>
            <person name="Passarelli B."/>
            <person name="Koh W."/>
            <person name="Fan H.C."/>
            <person name="Wang J."/>
            <person name="Gui Y."/>
            <person name="Lee K.H."/>
            <person name="Betenbaugh M.J."/>
            <person name="Quake S.R."/>
            <person name="Famili I."/>
            <person name="Palsson B.O."/>
            <person name="Wang J."/>
        </authorList>
    </citation>
    <scope>NUCLEOTIDE SEQUENCE [LARGE SCALE GENOMIC DNA]</scope>
    <source>
        <strain evidence="3">CHO K1 cell line</strain>
    </source>
</reference>
<dbReference type="Proteomes" id="UP000001075">
    <property type="component" value="Unassembled WGS sequence"/>
</dbReference>
<evidence type="ECO:0000313" key="2">
    <source>
        <dbReference type="EMBL" id="EGV99143.1"/>
    </source>
</evidence>
<feature type="region of interest" description="Disordered" evidence="1">
    <location>
        <begin position="31"/>
        <end position="67"/>
    </location>
</feature>
<dbReference type="AlphaFoldDB" id="G3HCR9"/>
<organism evidence="2 3">
    <name type="scientific">Cricetulus griseus</name>
    <name type="common">Chinese hamster</name>
    <name type="synonym">Cricetulus barabensis griseus</name>
    <dbReference type="NCBI Taxonomy" id="10029"/>
    <lineage>
        <taxon>Eukaryota</taxon>
        <taxon>Metazoa</taxon>
        <taxon>Chordata</taxon>
        <taxon>Craniata</taxon>
        <taxon>Vertebrata</taxon>
        <taxon>Euteleostomi</taxon>
        <taxon>Mammalia</taxon>
        <taxon>Eutheria</taxon>
        <taxon>Euarchontoglires</taxon>
        <taxon>Glires</taxon>
        <taxon>Rodentia</taxon>
        <taxon>Myomorpha</taxon>
        <taxon>Muroidea</taxon>
        <taxon>Cricetidae</taxon>
        <taxon>Cricetinae</taxon>
        <taxon>Cricetulus</taxon>
    </lineage>
</organism>
<proteinExistence type="predicted"/>
<protein>
    <submittedName>
        <fullName evidence="2">Uncharacterized protein</fullName>
    </submittedName>
</protein>
<name>G3HCR9_CRIGR</name>
<dbReference type="EMBL" id="JH000285">
    <property type="protein sequence ID" value="EGV99143.1"/>
    <property type="molecule type" value="Genomic_DNA"/>
</dbReference>
<dbReference type="InParanoid" id="G3HCR9"/>
<evidence type="ECO:0000256" key="1">
    <source>
        <dbReference type="SAM" id="MobiDB-lite"/>
    </source>
</evidence>